<dbReference type="GO" id="GO:0005634">
    <property type="term" value="C:nucleus"/>
    <property type="evidence" value="ECO:0007669"/>
    <property type="project" value="UniProtKB-SubCell"/>
</dbReference>
<evidence type="ECO:0000256" key="8">
    <source>
        <dbReference type="SAM" id="MobiDB-lite"/>
    </source>
</evidence>
<keyword evidence="6 7" id="KW-0539">Nucleus</keyword>
<evidence type="ECO:0000259" key="10">
    <source>
        <dbReference type="PROSITE" id="PS51433"/>
    </source>
</evidence>
<dbReference type="SUPFAM" id="SSF46785">
    <property type="entry name" value="Winged helix' DNA-binding domain"/>
    <property type="match status" value="1"/>
</dbReference>
<sequence>MAVSYEFSRILTNVMSTVYQTEDTQSSPGSMTLTDSRELLQPLSLESQDPNSWCSIKPQFWNRNHVLQWIGHHVEKYEYDASTLDMSYCTMDGATLCQISCESLRTMFGPLGDQLYRSLCELNCKSLAYDDLDTVFEDVSYIIRGDEGDLSLLDTVRFGTAWDSDFNIIMDPSWSDTGYESGPTSPDSLNSSSAGSQRFQTPCSPDSGGSDSDLDSSKSKFTPTTDLYVKVEGCDLKPCKRGRGRPRKLSRSMVDCIEIKKSKHAPRGTHLWEFIRDILISPEKNNGLMKWEDRTEGVFKFLKSEAVAQLWGQKKRNSSMTYEKLSRAMRYYYKREILERVDGRRLVYKFGKNSSGWKLGEVNSGK</sequence>
<feature type="compositionally biased region" description="Polar residues" evidence="8">
    <location>
        <begin position="177"/>
        <end position="203"/>
    </location>
</feature>
<dbReference type="PROSITE" id="PS50061">
    <property type="entry name" value="ETS_DOMAIN_3"/>
    <property type="match status" value="1"/>
</dbReference>
<dbReference type="Pfam" id="PF02198">
    <property type="entry name" value="SAM_PNT"/>
    <property type="match status" value="1"/>
</dbReference>
<dbReference type="InterPro" id="IPR000418">
    <property type="entry name" value="Ets_dom"/>
</dbReference>
<protein>
    <submittedName>
        <fullName evidence="11">ETS-related transcription factor Elf-3-like</fullName>
    </submittedName>
</protein>
<evidence type="ECO:0000313" key="11">
    <source>
        <dbReference type="EMBL" id="KAK1152140.1"/>
    </source>
</evidence>
<dbReference type="InterPro" id="IPR003118">
    <property type="entry name" value="Pointed_dom"/>
</dbReference>
<feature type="domain" description="ETS" evidence="9">
    <location>
        <begin position="269"/>
        <end position="351"/>
    </location>
</feature>
<dbReference type="PANTHER" id="PTHR11849">
    <property type="entry name" value="ETS"/>
    <property type="match status" value="1"/>
</dbReference>
<evidence type="ECO:0000313" key="12">
    <source>
        <dbReference type="Proteomes" id="UP001230051"/>
    </source>
</evidence>
<name>A0AAD8CJG1_ACIOX</name>
<dbReference type="SMART" id="SM00413">
    <property type="entry name" value="ETS"/>
    <property type="match status" value="1"/>
</dbReference>
<dbReference type="PRINTS" id="PR00454">
    <property type="entry name" value="ETSDOMAIN"/>
</dbReference>
<comment type="subcellular location">
    <subcellularLocation>
        <location evidence="1 7">Nucleus</location>
    </subcellularLocation>
</comment>
<reference evidence="11" key="1">
    <citation type="submission" date="2022-02" db="EMBL/GenBank/DDBJ databases">
        <title>Atlantic sturgeon de novo genome assembly.</title>
        <authorList>
            <person name="Stock M."/>
            <person name="Klopp C."/>
            <person name="Guiguen Y."/>
            <person name="Cabau C."/>
            <person name="Parinello H."/>
            <person name="Santidrian Yebra-Pimentel E."/>
            <person name="Kuhl H."/>
            <person name="Dirks R.P."/>
            <person name="Guessner J."/>
            <person name="Wuertz S."/>
            <person name="Du K."/>
            <person name="Schartl M."/>
        </authorList>
    </citation>
    <scope>NUCLEOTIDE SEQUENCE</scope>
    <source>
        <strain evidence="11">STURGEONOMICS-FGT-2020</strain>
        <tissue evidence="11">Whole blood</tissue>
    </source>
</reference>
<dbReference type="GO" id="GO:1990837">
    <property type="term" value="F:sequence-specific double-stranded DNA binding"/>
    <property type="evidence" value="ECO:0007669"/>
    <property type="project" value="UniProtKB-ARBA"/>
</dbReference>
<keyword evidence="4 7" id="KW-0238">DNA-binding</keyword>
<evidence type="ECO:0000256" key="5">
    <source>
        <dbReference type="ARBA" id="ARBA00023163"/>
    </source>
</evidence>
<dbReference type="SUPFAM" id="SSF47769">
    <property type="entry name" value="SAM/Pointed domain"/>
    <property type="match status" value="1"/>
</dbReference>
<keyword evidence="12" id="KW-1185">Reference proteome</keyword>
<dbReference type="InterPro" id="IPR046328">
    <property type="entry name" value="ETS_fam"/>
</dbReference>
<dbReference type="Gene3D" id="1.10.10.10">
    <property type="entry name" value="Winged helix-like DNA-binding domain superfamily/Winged helix DNA-binding domain"/>
    <property type="match status" value="1"/>
</dbReference>
<dbReference type="Proteomes" id="UP001230051">
    <property type="component" value="Unassembled WGS sequence"/>
</dbReference>
<dbReference type="SMART" id="SM00251">
    <property type="entry name" value="SAM_PNT"/>
    <property type="match status" value="1"/>
</dbReference>
<dbReference type="InterPro" id="IPR013761">
    <property type="entry name" value="SAM/pointed_sf"/>
</dbReference>
<dbReference type="PANTHER" id="PTHR11849:SF13">
    <property type="entry name" value="ETS-RELATED TRANSCRIPTION FACTOR ELF-3"/>
    <property type="match status" value="1"/>
</dbReference>
<dbReference type="GO" id="GO:0001228">
    <property type="term" value="F:DNA-binding transcription activator activity, RNA polymerase II-specific"/>
    <property type="evidence" value="ECO:0007669"/>
    <property type="project" value="UniProtKB-ARBA"/>
</dbReference>
<gene>
    <name evidence="11" type="primary">Elf3</name>
    <name evidence="11" type="ORF">AOXY_G31362</name>
</gene>
<dbReference type="EMBL" id="JAGXEW010000047">
    <property type="protein sequence ID" value="KAK1152140.1"/>
    <property type="molecule type" value="Genomic_DNA"/>
</dbReference>
<dbReference type="AlphaFoldDB" id="A0AAD8CJG1"/>
<comment type="caution">
    <text evidence="11">The sequence shown here is derived from an EMBL/GenBank/DDBJ whole genome shotgun (WGS) entry which is preliminary data.</text>
</comment>
<evidence type="ECO:0000256" key="7">
    <source>
        <dbReference type="RuleBase" id="RU004019"/>
    </source>
</evidence>
<dbReference type="InterPro" id="IPR036388">
    <property type="entry name" value="WH-like_DNA-bd_sf"/>
</dbReference>
<evidence type="ECO:0000259" key="9">
    <source>
        <dbReference type="PROSITE" id="PS50061"/>
    </source>
</evidence>
<keyword evidence="5" id="KW-0804">Transcription</keyword>
<keyword evidence="3" id="KW-0805">Transcription regulation</keyword>
<dbReference type="Pfam" id="PF00178">
    <property type="entry name" value="Ets"/>
    <property type="match status" value="1"/>
</dbReference>
<accession>A0AAD8CJG1</accession>
<dbReference type="Gene3D" id="1.10.150.50">
    <property type="entry name" value="Transcription Factor, Ets-1"/>
    <property type="match status" value="1"/>
</dbReference>
<feature type="region of interest" description="Disordered" evidence="8">
    <location>
        <begin position="177"/>
        <end position="221"/>
    </location>
</feature>
<evidence type="ECO:0000256" key="3">
    <source>
        <dbReference type="ARBA" id="ARBA00023015"/>
    </source>
</evidence>
<evidence type="ECO:0000256" key="2">
    <source>
        <dbReference type="ARBA" id="ARBA00005562"/>
    </source>
</evidence>
<dbReference type="PROSITE" id="PS51433">
    <property type="entry name" value="PNT"/>
    <property type="match status" value="1"/>
</dbReference>
<evidence type="ECO:0000256" key="1">
    <source>
        <dbReference type="ARBA" id="ARBA00004123"/>
    </source>
</evidence>
<evidence type="ECO:0000256" key="6">
    <source>
        <dbReference type="ARBA" id="ARBA00023242"/>
    </source>
</evidence>
<proteinExistence type="inferred from homology"/>
<dbReference type="FunFam" id="1.10.10.10:FF:000136">
    <property type="entry name" value="ETS homologous factor isoform X1"/>
    <property type="match status" value="1"/>
</dbReference>
<comment type="similarity">
    <text evidence="2 7">Belongs to the ETS family.</text>
</comment>
<evidence type="ECO:0000256" key="4">
    <source>
        <dbReference type="ARBA" id="ARBA00023125"/>
    </source>
</evidence>
<dbReference type="GO" id="GO:0030154">
    <property type="term" value="P:cell differentiation"/>
    <property type="evidence" value="ECO:0007669"/>
    <property type="project" value="TreeGrafter"/>
</dbReference>
<feature type="domain" description="PNT" evidence="10">
    <location>
        <begin position="40"/>
        <end position="126"/>
    </location>
</feature>
<organism evidence="11 12">
    <name type="scientific">Acipenser oxyrinchus oxyrinchus</name>
    <dbReference type="NCBI Taxonomy" id="40147"/>
    <lineage>
        <taxon>Eukaryota</taxon>
        <taxon>Metazoa</taxon>
        <taxon>Chordata</taxon>
        <taxon>Craniata</taxon>
        <taxon>Vertebrata</taxon>
        <taxon>Euteleostomi</taxon>
        <taxon>Actinopterygii</taxon>
        <taxon>Chondrostei</taxon>
        <taxon>Acipenseriformes</taxon>
        <taxon>Acipenseridae</taxon>
        <taxon>Acipenser</taxon>
    </lineage>
</organism>
<dbReference type="InterPro" id="IPR036390">
    <property type="entry name" value="WH_DNA-bd_sf"/>
</dbReference>